<reference evidence="1 2" key="1">
    <citation type="submission" date="2020-03" db="EMBL/GenBank/DDBJ databases">
        <title>WGS of actinomycetes isolated from Thailand.</title>
        <authorList>
            <person name="Thawai C."/>
        </authorList>
    </citation>
    <scope>NUCLEOTIDE SEQUENCE [LARGE SCALE GENOMIC DNA]</scope>
    <source>
        <strain evidence="1 2">PRB2-1</strain>
    </source>
</reference>
<dbReference type="EMBL" id="JAATEJ010000001">
    <property type="protein sequence ID" value="NJP42209.1"/>
    <property type="molecule type" value="Genomic_DNA"/>
</dbReference>
<gene>
    <name evidence="1" type="ORF">HCN08_02085</name>
</gene>
<dbReference type="Proteomes" id="UP000734511">
    <property type="component" value="Unassembled WGS sequence"/>
</dbReference>
<sequence length="51" mass="4996">MKLTTTGWEASAVVTAEGLPSSVAVTADVDAPKICTPSFPVTGAVGTTSTA</sequence>
<name>A0ABX0ZK23_9ACTN</name>
<proteinExistence type="predicted"/>
<evidence type="ECO:0000313" key="2">
    <source>
        <dbReference type="Proteomes" id="UP000734511"/>
    </source>
</evidence>
<organism evidence="1 2">
    <name type="scientific">Actinacidiphila epipremni</name>
    <dbReference type="NCBI Taxonomy" id="2053013"/>
    <lineage>
        <taxon>Bacteria</taxon>
        <taxon>Bacillati</taxon>
        <taxon>Actinomycetota</taxon>
        <taxon>Actinomycetes</taxon>
        <taxon>Kitasatosporales</taxon>
        <taxon>Streptomycetaceae</taxon>
        <taxon>Actinacidiphila</taxon>
    </lineage>
</organism>
<comment type="caution">
    <text evidence="1">The sequence shown here is derived from an EMBL/GenBank/DDBJ whole genome shotgun (WGS) entry which is preliminary data.</text>
</comment>
<evidence type="ECO:0000313" key="1">
    <source>
        <dbReference type="EMBL" id="NJP42209.1"/>
    </source>
</evidence>
<accession>A0ABX0ZK23</accession>
<keyword evidence="2" id="KW-1185">Reference proteome</keyword>
<dbReference type="RefSeq" id="WP_167981047.1">
    <property type="nucleotide sequence ID" value="NZ_JAATEJ010000001.1"/>
</dbReference>
<protein>
    <submittedName>
        <fullName evidence="1">Uncharacterized protein</fullName>
    </submittedName>
</protein>